<dbReference type="InterPro" id="IPR002782">
    <property type="entry name" value="Mut7-C_RNAse_dom"/>
</dbReference>
<dbReference type="PATRIC" id="fig|413882.6.peg.1384"/>
<keyword evidence="4" id="KW-1185">Reference proteome</keyword>
<dbReference type="Proteomes" id="UP000035352">
    <property type="component" value="Chromosome"/>
</dbReference>
<accession>A0A0G3BF08</accession>
<dbReference type="InterPro" id="IPR027798">
    <property type="entry name" value="Ub_Mut7C"/>
</dbReference>
<dbReference type="PANTHER" id="PTHR39081">
    <property type="entry name" value="MUT7-C DOMAIN-CONTAINING PROTEIN"/>
    <property type="match status" value="1"/>
</dbReference>
<dbReference type="PANTHER" id="PTHR39081:SF1">
    <property type="entry name" value="MUT7-C RNASE DOMAIN-CONTAINING PROTEIN"/>
    <property type="match status" value="1"/>
</dbReference>
<dbReference type="STRING" id="413882.AAW51_1318"/>
<reference evidence="3 4" key="1">
    <citation type="submission" date="2015-05" db="EMBL/GenBank/DDBJ databases">
        <authorList>
            <person name="Tang B."/>
            <person name="Yu Y."/>
        </authorList>
    </citation>
    <scope>NUCLEOTIDE SEQUENCE [LARGE SCALE GENOMIC DNA]</scope>
    <source>
        <strain evidence="3 4">DSM 7029</strain>
    </source>
</reference>
<gene>
    <name evidence="3" type="ORF">AAW51_1318</name>
</gene>
<evidence type="ECO:0000313" key="4">
    <source>
        <dbReference type="Proteomes" id="UP000035352"/>
    </source>
</evidence>
<evidence type="ECO:0000259" key="2">
    <source>
        <dbReference type="Pfam" id="PF14451"/>
    </source>
</evidence>
<sequence>MATFRFYAELNDFLAPARRGVAFEHATSPHESLKHAVESLGVPHTEVALVLLNGEPTPLERRSVAAGDRIAVYPQWHLAGVCGSADEVDEPRFICDAHLGRLARYLRFAGYDTLYRNAWQDVELVALARAETRIVLTRDRDLLMHRDVVHGCYLRAVEPLQQLQELQRRLGLSAHEAGTGSRCLLCNAVLETIDKAAVAGRVPPRTFAHFEQYWRCPCCERVYWRGSHWERMSAARPPEGARSGVR</sequence>
<evidence type="ECO:0000259" key="1">
    <source>
        <dbReference type="Pfam" id="PF01927"/>
    </source>
</evidence>
<dbReference type="EMBL" id="CP011371">
    <property type="protein sequence ID" value="AKJ28009.1"/>
    <property type="molecule type" value="Genomic_DNA"/>
</dbReference>
<evidence type="ECO:0008006" key="5">
    <source>
        <dbReference type="Google" id="ProtNLM"/>
    </source>
</evidence>
<dbReference type="Pfam" id="PF01927">
    <property type="entry name" value="Mut7-C"/>
    <property type="match status" value="1"/>
</dbReference>
<protein>
    <recommendedName>
        <fullName evidence="5">Twitching motility protein PilT</fullName>
    </recommendedName>
</protein>
<dbReference type="KEGG" id="pbh:AAW51_1318"/>
<organism evidence="3 4">
    <name type="scientific">Caldimonas brevitalea</name>
    <dbReference type="NCBI Taxonomy" id="413882"/>
    <lineage>
        <taxon>Bacteria</taxon>
        <taxon>Pseudomonadati</taxon>
        <taxon>Pseudomonadota</taxon>
        <taxon>Betaproteobacteria</taxon>
        <taxon>Burkholderiales</taxon>
        <taxon>Sphaerotilaceae</taxon>
        <taxon>Caldimonas</taxon>
    </lineage>
</organism>
<evidence type="ECO:0000313" key="3">
    <source>
        <dbReference type="EMBL" id="AKJ28009.1"/>
    </source>
</evidence>
<proteinExistence type="predicted"/>
<dbReference type="OrthoDB" id="9797655at2"/>
<name>A0A0G3BF08_9BURK</name>
<feature type="domain" description="Mut7-C RNAse" evidence="1">
    <location>
        <begin position="91"/>
        <end position="234"/>
    </location>
</feature>
<feature type="domain" description="Ubiquitin Mut7-C" evidence="2">
    <location>
        <begin position="2"/>
        <end position="76"/>
    </location>
</feature>
<dbReference type="Pfam" id="PF14451">
    <property type="entry name" value="Ub-Mut7C"/>
    <property type="match status" value="1"/>
</dbReference>
<dbReference type="AlphaFoldDB" id="A0A0G3BF08"/>
<dbReference type="RefSeq" id="WP_047193966.1">
    <property type="nucleotide sequence ID" value="NZ_CP011371.1"/>
</dbReference>